<sequence length="219" mass="22929">MTNELLNLALATFVTFFVLIDPPGVAPVFASLTSGGGPKFARKMAIKSTLVAAIIIIGFAFGGAWLLGALHISIDAFRAAGGILLFLIALDMVFEKRTERRETRAEAFLEEEDHTELDDVSVFPLGIPMLAGPGSIATAMLYMQNANGNVVEQGIVIGAIIANLALCCLVFLAAAPIIRIMGDSVSGGITRIFGVILAALSVQLLIDGIKGAFGLAGMH</sequence>
<feature type="transmembrane region" description="Helical" evidence="7">
    <location>
        <begin position="189"/>
        <end position="206"/>
    </location>
</feature>
<reference evidence="9" key="1">
    <citation type="journal article" date="2019" name="Int. J. Syst. Evol. Microbiol.">
        <title>The Global Catalogue of Microorganisms (GCM) 10K type strain sequencing project: providing services to taxonomists for standard genome sequencing and annotation.</title>
        <authorList>
            <consortium name="The Broad Institute Genomics Platform"/>
            <consortium name="The Broad Institute Genome Sequencing Center for Infectious Disease"/>
            <person name="Wu L."/>
            <person name="Ma J."/>
        </authorList>
    </citation>
    <scope>NUCLEOTIDE SEQUENCE [LARGE SCALE GENOMIC DNA]</scope>
    <source>
        <strain evidence="9">CCUG 51308</strain>
    </source>
</reference>
<keyword evidence="4 7" id="KW-0812">Transmembrane</keyword>
<dbReference type="PANTHER" id="PTHR33508">
    <property type="entry name" value="UPF0056 MEMBRANE PROTEIN YHCE"/>
    <property type="match status" value="1"/>
</dbReference>
<comment type="subcellular location">
    <subcellularLocation>
        <location evidence="1 7">Cell membrane</location>
        <topology evidence="1 7">Multi-pass membrane protein</topology>
    </subcellularLocation>
</comment>
<evidence type="ECO:0000256" key="4">
    <source>
        <dbReference type="ARBA" id="ARBA00022692"/>
    </source>
</evidence>
<evidence type="ECO:0000256" key="7">
    <source>
        <dbReference type="RuleBase" id="RU362048"/>
    </source>
</evidence>
<comment type="caution">
    <text evidence="8">The sequence shown here is derived from an EMBL/GenBank/DDBJ whole genome shotgun (WGS) entry which is preliminary data.</text>
</comment>
<proteinExistence type="inferred from homology"/>
<evidence type="ECO:0000313" key="9">
    <source>
        <dbReference type="Proteomes" id="UP001596492"/>
    </source>
</evidence>
<feature type="transmembrane region" description="Helical" evidence="7">
    <location>
        <begin position="6"/>
        <end position="29"/>
    </location>
</feature>
<evidence type="ECO:0000256" key="5">
    <source>
        <dbReference type="ARBA" id="ARBA00022989"/>
    </source>
</evidence>
<evidence type="ECO:0000256" key="3">
    <source>
        <dbReference type="ARBA" id="ARBA00022475"/>
    </source>
</evidence>
<name>A0ABW2IMK4_9PROT</name>
<keyword evidence="6 7" id="KW-0472">Membrane</keyword>
<dbReference type="Proteomes" id="UP001596492">
    <property type="component" value="Unassembled WGS sequence"/>
</dbReference>
<keyword evidence="3" id="KW-1003">Cell membrane</keyword>
<dbReference type="Pfam" id="PF01914">
    <property type="entry name" value="MarC"/>
    <property type="match status" value="1"/>
</dbReference>
<accession>A0ABW2IMK4</accession>
<dbReference type="InterPro" id="IPR002771">
    <property type="entry name" value="Multi_antbiot-R_MarC"/>
</dbReference>
<dbReference type="PANTHER" id="PTHR33508:SF1">
    <property type="entry name" value="UPF0056 MEMBRANE PROTEIN YHCE"/>
    <property type="match status" value="1"/>
</dbReference>
<dbReference type="RefSeq" id="WP_382167341.1">
    <property type="nucleotide sequence ID" value="NZ_JBHTBR010000005.1"/>
</dbReference>
<comment type="similarity">
    <text evidence="2 7">Belongs to the UPF0056 (MarC) family.</text>
</comment>
<evidence type="ECO:0000256" key="1">
    <source>
        <dbReference type="ARBA" id="ARBA00004651"/>
    </source>
</evidence>
<feature type="transmembrane region" description="Helical" evidence="7">
    <location>
        <begin position="155"/>
        <end position="177"/>
    </location>
</feature>
<keyword evidence="5 7" id="KW-1133">Transmembrane helix</keyword>
<evidence type="ECO:0000256" key="6">
    <source>
        <dbReference type="ARBA" id="ARBA00023136"/>
    </source>
</evidence>
<organism evidence="8 9">
    <name type="scientific">Hirschia litorea</name>
    <dbReference type="NCBI Taxonomy" id="1199156"/>
    <lineage>
        <taxon>Bacteria</taxon>
        <taxon>Pseudomonadati</taxon>
        <taxon>Pseudomonadota</taxon>
        <taxon>Alphaproteobacteria</taxon>
        <taxon>Hyphomonadales</taxon>
        <taxon>Hyphomonadaceae</taxon>
        <taxon>Hirschia</taxon>
    </lineage>
</organism>
<dbReference type="EMBL" id="JBHTBR010000005">
    <property type="protein sequence ID" value="MFC7292100.1"/>
    <property type="molecule type" value="Genomic_DNA"/>
</dbReference>
<evidence type="ECO:0000313" key="8">
    <source>
        <dbReference type="EMBL" id="MFC7292100.1"/>
    </source>
</evidence>
<gene>
    <name evidence="8" type="ORF">ACFQS8_10775</name>
</gene>
<feature type="transmembrane region" description="Helical" evidence="7">
    <location>
        <begin position="122"/>
        <end position="143"/>
    </location>
</feature>
<protein>
    <recommendedName>
        <fullName evidence="7">UPF0056 membrane protein</fullName>
    </recommendedName>
</protein>
<keyword evidence="9" id="KW-1185">Reference proteome</keyword>
<feature type="transmembrane region" description="Helical" evidence="7">
    <location>
        <begin position="76"/>
        <end position="94"/>
    </location>
</feature>
<feature type="transmembrane region" description="Helical" evidence="7">
    <location>
        <begin position="50"/>
        <end position="70"/>
    </location>
</feature>
<dbReference type="NCBIfam" id="TIGR00427">
    <property type="entry name" value="NAAT family transporter"/>
    <property type="match status" value="1"/>
</dbReference>
<evidence type="ECO:0000256" key="2">
    <source>
        <dbReference type="ARBA" id="ARBA00009784"/>
    </source>
</evidence>